<feature type="domain" description="Apical junction molecule ajm1 alpha/beta" evidence="2">
    <location>
        <begin position="1933"/>
        <end position="2045"/>
    </location>
</feature>
<organism evidence="3 4">
    <name type="scientific">Saccoglossus kowalevskii</name>
    <name type="common">Acorn worm</name>
    <dbReference type="NCBI Taxonomy" id="10224"/>
    <lineage>
        <taxon>Eukaryota</taxon>
        <taxon>Metazoa</taxon>
        <taxon>Hemichordata</taxon>
        <taxon>Enteropneusta</taxon>
        <taxon>Harrimaniidae</taxon>
        <taxon>Saccoglossus</taxon>
    </lineage>
</organism>
<keyword evidence="3" id="KW-1185">Reference proteome</keyword>
<evidence type="ECO:0000259" key="2">
    <source>
        <dbReference type="Pfam" id="PF26649"/>
    </source>
</evidence>
<feature type="region of interest" description="Disordered" evidence="1">
    <location>
        <begin position="377"/>
        <end position="403"/>
    </location>
</feature>
<feature type="compositionally biased region" description="Polar residues" evidence="1">
    <location>
        <begin position="1058"/>
        <end position="1107"/>
    </location>
</feature>
<feature type="compositionally biased region" description="Polar residues" evidence="1">
    <location>
        <begin position="782"/>
        <end position="791"/>
    </location>
</feature>
<reference evidence="4" key="1">
    <citation type="submission" date="2025-08" db="UniProtKB">
        <authorList>
            <consortium name="RefSeq"/>
        </authorList>
    </citation>
    <scope>IDENTIFICATION</scope>
    <source>
        <tissue evidence="4">Testes</tissue>
    </source>
</reference>
<feature type="region of interest" description="Disordered" evidence="1">
    <location>
        <begin position="116"/>
        <end position="135"/>
    </location>
</feature>
<feature type="region of interest" description="Disordered" evidence="1">
    <location>
        <begin position="1380"/>
        <end position="1426"/>
    </location>
</feature>
<feature type="region of interest" description="Disordered" evidence="1">
    <location>
        <begin position="821"/>
        <end position="847"/>
    </location>
</feature>
<dbReference type="GeneID" id="100373072"/>
<feature type="compositionally biased region" description="Basic and acidic residues" evidence="1">
    <location>
        <begin position="1720"/>
        <end position="1732"/>
    </location>
</feature>
<feature type="compositionally biased region" description="Polar residues" evidence="1">
    <location>
        <begin position="1465"/>
        <end position="1475"/>
    </location>
</feature>
<feature type="region of interest" description="Disordered" evidence="1">
    <location>
        <begin position="742"/>
        <end position="806"/>
    </location>
</feature>
<accession>A0ABM0GTB9</accession>
<sequence>MRSVDLIATQPRNNVARQVRCAGGNRGKATRLDDSDLDRSEAEITVMSSVNEPDVNCRNKEYGAIIDDDSYEDLCTEKNNNNYTENSNSRSAKRLKNKVELLGKDFFSGLDIIQEETENEEQSDSEESKEVGECGKLSDVSYVDENERNDALRSFIEKCILSETSTATINSSTGDKDHGLNPQSSPHEGADPVISVVYSSSNRLADTNSTLSVNGLNLIVNGLPNSKQWGGVSEKGYQASIMNDYCQSNRNTALVSDDLNDRGLHDINLNLLPSNTTASDAHAKSAEQPNSAVLRADTGYAVTDKSCSTRSAAKLKSESSLFSDAEKSGTMENMSTRFVFNSSGSKHVPMDGSSDITMSSYGKYYVDINSNTSEGPAVTQTTHQFDPTPIYNQQMEPTSRNEEPGYNGNMTNYSTVNKQHYAGDHDGSTYYKTLRCNDRSRLYADQNRQVVEYYRDKDLRVNMERRDHGVVGDLITETDSGMASTCSSTNSHNGHVPNRAKNNTGAIHSRGHNHDPPPKEVRDVGARLKGISNTTQTYRSKANKHECELRPMYNKTGPLGTSNQHDGNQRWETDYRQYQGDVHNPREDKLNARNKRSPIVGIDPTALDGVYGTDTGRSQPRDTGMSLPYATCTAPESRNAQIEEREHISLSRDARTESSNGGSAIRVCAHTDTESDSRHKVDVRPRSPREVNAAARRAFFAEGGDSSADSVSMAFQKRFRGKVDTYEASIISHAVTPISPTRTRQYEVTRRRPEHRAAPAMSPVSAKIINQTTNRENPRYVSESSSQNQDNRTIKDNSRPREPPTYRSIVNSIENALARADKKDESMRTNYQRSPTRMTGNPLPSPPPLSLMANTPRKKKPHISCTFANIAEVHEISDGQTTDEDTVTSENVKSNDYRYSALAPRTSIERNSHFDYRETDLDSIERRQGDIATTAEERRIQNSLNSLDLPEWFKHSDVVRKSVEKSSGRQSQSYRYSFPPHTAPPKINPPNSIPPSILKVTANRLPHDTSPQPRYRDEYLPSEQFSSHGVAISSSSSSIKKPSESTSPRQRGSPWELRSSSVREYSHTVVTESPWQLRTTSPSDVTLRQPPTYTSSPKQKSQMTSPRQHALPKEYESPWELRSTSSSIESTPRHQSLYSNSLGSGTSNPSQKTNSALNGGHQRTQYDTTDLIMPPPEFQTQQPDTVTDSILLNRKATQSVTDTPPHRRMTKQKRPSSFHFETRPLLNEVTQESKSSQPTQQIKTPSSPIKTPMKHITSPDKTKYKCPSASSPKKSGADTTFKLRDLPESPRKIKPRENWSQGDETDTSRSSQHDSITLSPKSKIPPSTKQTSNKSSPSENIETFYTTPTTQSASETYYTKTMTSPLNSTSYWNNMILSSRTTSQTKSSPKSSVSGEFYSKHATASPRSTPSERCSSPSSTSEQFYSNSVTSIPSSMASNSYTKPMTTSSILTSERFDKDRGIGSRSRSFSPTTFKVKTGDTDLPGSPTRFFVQIKPLKTSPTKEDIEIAPPTKTTSSSQTDLTLTGMTRYDIIAHSVENLPGTLAKYPTSPNLANPMPLSSFGMDYEDIDENKDSWRKSDSVLTRPKRTFGLSDFHQRPPESRSLQESYRSLRKSETSNVGKKIDLPTVNEEGLFEFESGQSQDREQNFFPEQKRPSKSMENLKLFHELSAPFSIKKASLSVNDLSGRPKLQPDPHFNPDGSRKEGSHEFPMVSYSSQDLSRREKPGSHHDLTVTITDTSLDADGSFTRRPFQSTDSLMSSEVSYQAPGTNMEEVIDSLLALSPSPTSSTFNLGLDRDKEREFAELSFFDLPSSPMKDEDEPPSTDVSTATLDSVIVISPTTDSNDCVSREETFDFGSDCHTFDDEKEIDDEKEDILGEELIMVKCRYKKCGKNMPLREARNTYKSCHNCYTYYCSRDCRKAHWEKHKKKCIFSRVSSACKHVIYHSRHNEDCLQSLSRMARTGYLSRGRGCITLLFADPEIAEEYLKYGVNGCEIPPTYTSARELEESGVTGEHMQLLIKMCKSYNPEYKFVVNVAIVVSNEPPIKPLPRHEGTTIKKCAKLRLSQNMSPKREMKPIPEDSDTLILTAPPGSPSRGGLDKKSRQVCFINIQRNLRQRGVSLRHRYPRVYDKLCAWVEDNENFAPMSIYPYDTRTGKQFMCVIMPTSDPDELEWARNPEVLECIDLDAEIERLETSVVLAMEETGKTPPQIKSPRSPRY</sequence>
<feature type="compositionally biased region" description="Low complexity" evidence="1">
    <location>
        <begin position="1405"/>
        <end position="1422"/>
    </location>
</feature>
<feature type="region of interest" description="Disordered" evidence="1">
    <location>
        <begin position="651"/>
        <end position="689"/>
    </location>
</feature>
<feature type="region of interest" description="Disordered" evidence="1">
    <location>
        <begin position="1025"/>
        <end position="1168"/>
    </location>
</feature>
<feature type="compositionally biased region" description="Polar residues" evidence="1">
    <location>
        <begin position="1298"/>
        <end position="1352"/>
    </location>
</feature>
<feature type="region of interest" description="Disordered" evidence="1">
    <location>
        <begin position="1637"/>
        <end position="1657"/>
    </location>
</feature>
<feature type="region of interest" description="Disordered" evidence="1">
    <location>
        <begin position="1195"/>
        <end position="1352"/>
    </location>
</feature>
<dbReference type="PANTHER" id="PTHR21517">
    <property type="entry name" value="APICAL JUNCTION COMPONENT 1 HOMOLOG"/>
    <property type="match status" value="1"/>
</dbReference>
<feature type="region of interest" description="Disordered" evidence="1">
    <location>
        <begin position="2072"/>
        <end position="2100"/>
    </location>
</feature>
<name>A0ABM0GTB9_SACKO</name>
<feature type="compositionally biased region" description="Basic and acidic residues" evidence="1">
    <location>
        <begin position="1643"/>
        <end position="1655"/>
    </location>
</feature>
<dbReference type="PANTHER" id="PTHR21517:SF3">
    <property type="entry name" value="APICAL JUNCTION COMPONENT 1 HOMOLOG"/>
    <property type="match status" value="1"/>
</dbReference>
<gene>
    <name evidence="4" type="primary">LOC100373072</name>
</gene>
<feature type="compositionally biased region" description="Low complexity" evidence="1">
    <location>
        <begin position="968"/>
        <end position="977"/>
    </location>
</feature>
<feature type="compositionally biased region" description="Basic and acidic residues" evidence="1">
    <location>
        <begin position="512"/>
        <end position="522"/>
    </location>
</feature>
<feature type="compositionally biased region" description="Low complexity" evidence="1">
    <location>
        <begin position="1380"/>
        <end position="1394"/>
    </location>
</feature>
<dbReference type="Proteomes" id="UP000694865">
    <property type="component" value="Unplaced"/>
</dbReference>
<feature type="compositionally biased region" description="Pro residues" evidence="1">
    <location>
        <begin position="981"/>
        <end position="993"/>
    </location>
</feature>
<feature type="region of interest" description="Disordered" evidence="1">
    <location>
        <begin position="1590"/>
        <end position="1625"/>
    </location>
</feature>
<evidence type="ECO:0000313" key="4">
    <source>
        <dbReference type="RefSeq" id="XP_002736912.1"/>
    </source>
</evidence>
<dbReference type="RefSeq" id="XP_002736912.1">
    <property type="nucleotide sequence ID" value="XM_002736866.1"/>
</dbReference>
<feature type="region of interest" description="Disordered" evidence="1">
    <location>
        <begin position="1684"/>
        <end position="1737"/>
    </location>
</feature>
<feature type="compositionally biased region" description="Polar residues" evidence="1">
    <location>
        <begin position="377"/>
        <end position="398"/>
    </location>
</feature>
<feature type="compositionally biased region" description="Polar residues" evidence="1">
    <location>
        <begin position="1122"/>
        <end position="1168"/>
    </location>
</feature>
<feature type="compositionally biased region" description="Basic and acidic residues" evidence="1">
    <location>
        <begin position="1281"/>
        <end position="1297"/>
    </location>
</feature>
<feature type="compositionally biased region" description="Basic and acidic residues" evidence="1">
    <location>
        <begin position="744"/>
        <end position="757"/>
    </location>
</feature>
<feature type="compositionally biased region" description="Basic and acidic residues" evidence="1">
    <location>
        <begin position="792"/>
        <end position="804"/>
    </location>
</feature>
<protein>
    <submittedName>
        <fullName evidence="4">Uncharacterized protein LOC100373072</fullName>
    </submittedName>
</protein>
<feature type="compositionally biased region" description="Polar residues" evidence="1">
    <location>
        <begin position="1228"/>
        <end position="1249"/>
    </location>
</feature>
<feature type="compositionally biased region" description="Basic and acidic residues" evidence="1">
    <location>
        <begin position="669"/>
        <end position="689"/>
    </location>
</feature>
<dbReference type="InterPro" id="IPR038825">
    <property type="entry name" value="Apical_junction"/>
</dbReference>
<feature type="region of interest" description="Disordered" evidence="1">
    <location>
        <begin position="962"/>
        <end position="997"/>
    </location>
</feature>
<dbReference type="InterPro" id="IPR058586">
    <property type="entry name" value="Ajm-1"/>
</dbReference>
<dbReference type="Pfam" id="PF26649">
    <property type="entry name" value="Ajm-1"/>
    <property type="match status" value="1"/>
</dbReference>
<feature type="compositionally biased region" description="Polar residues" evidence="1">
    <location>
        <begin position="828"/>
        <end position="839"/>
    </location>
</feature>
<evidence type="ECO:0000256" key="1">
    <source>
        <dbReference type="SAM" id="MobiDB-lite"/>
    </source>
</evidence>
<feature type="region of interest" description="Disordered" evidence="1">
    <location>
        <begin position="599"/>
        <end position="627"/>
    </location>
</feature>
<feature type="compositionally biased region" description="Basic residues" evidence="1">
    <location>
        <begin position="1206"/>
        <end position="1216"/>
    </location>
</feature>
<feature type="region of interest" description="Disordered" evidence="1">
    <location>
        <begin position="169"/>
        <end position="191"/>
    </location>
</feature>
<proteinExistence type="predicted"/>
<feature type="region of interest" description="Disordered" evidence="1">
    <location>
        <begin position="1501"/>
        <end position="1520"/>
    </location>
</feature>
<evidence type="ECO:0000313" key="3">
    <source>
        <dbReference type="Proteomes" id="UP000694865"/>
    </source>
</evidence>
<feature type="region of interest" description="Disordered" evidence="1">
    <location>
        <begin position="1451"/>
        <end position="1488"/>
    </location>
</feature>
<feature type="compositionally biased region" description="Low complexity" evidence="1">
    <location>
        <begin position="1026"/>
        <end position="1047"/>
    </location>
</feature>
<feature type="region of interest" description="Disordered" evidence="1">
    <location>
        <begin position="503"/>
        <end position="522"/>
    </location>
</feature>
<feature type="compositionally biased region" description="Acidic residues" evidence="1">
    <location>
        <begin position="116"/>
        <end position="125"/>
    </location>
</feature>